<evidence type="ECO:0000256" key="5">
    <source>
        <dbReference type="PROSITE-ProRule" id="PRU00221"/>
    </source>
</evidence>
<dbReference type="Gene3D" id="2.30.30.40">
    <property type="entry name" value="SH3 Domains"/>
    <property type="match status" value="1"/>
</dbReference>
<feature type="domain" description="SH3" evidence="7">
    <location>
        <begin position="943"/>
        <end position="1004"/>
    </location>
</feature>
<dbReference type="PROSITE" id="PS00678">
    <property type="entry name" value="WD_REPEATS_1"/>
    <property type="match status" value="1"/>
</dbReference>
<dbReference type="InterPro" id="IPR052803">
    <property type="entry name" value="Cilium-Associated_Jouberin"/>
</dbReference>
<name>A0A5K4FC79_SCHMA</name>
<dbReference type="InParanoid" id="A0A5K4FC79"/>
<feature type="compositionally biased region" description="Polar residues" evidence="6">
    <location>
        <begin position="1047"/>
        <end position="1056"/>
    </location>
</feature>
<protein>
    <submittedName>
        <fullName evidence="9">SH3 domain-containing protein</fullName>
    </submittedName>
</protein>
<evidence type="ECO:0000313" key="8">
    <source>
        <dbReference type="Proteomes" id="UP000008854"/>
    </source>
</evidence>
<dbReference type="GO" id="GO:0036064">
    <property type="term" value="C:ciliary basal body"/>
    <property type="evidence" value="ECO:0007669"/>
    <property type="project" value="TreeGrafter"/>
</dbReference>
<dbReference type="PANTHER" id="PTHR44499:SF1">
    <property type="entry name" value="JOUBERIN"/>
    <property type="match status" value="1"/>
</dbReference>
<feature type="compositionally biased region" description="Basic and acidic residues" evidence="6">
    <location>
        <begin position="20"/>
        <end position="30"/>
    </location>
</feature>
<keyword evidence="2 5" id="KW-0853">WD repeat</keyword>
<dbReference type="Pfam" id="PF00018">
    <property type="entry name" value="SH3_1"/>
    <property type="match status" value="1"/>
</dbReference>
<feature type="region of interest" description="Disordered" evidence="6">
    <location>
        <begin position="1044"/>
        <end position="1112"/>
    </location>
</feature>
<reference evidence="8" key="1">
    <citation type="journal article" date="2012" name="PLoS Negl. Trop. Dis.">
        <title>A systematically improved high quality genome and transcriptome of the human blood fluke Schistosoma mansoni.</title>
        <authorList>
            <person name="Protasio A.V."/>
            <person name="Tsai I.J."/>
            <person name="Babbage A."/>
            <person name="Nichol S."/>
            <person name="Hunt M."/>
            <person name="Aslett M.A."/>
            <person name="De Silva N."/>
            <person name="Velarde G.S."/>
            <person name="Anderson T.J."/>
            <person name="Clark R.C."/>
            <person name="Davidson C."/>
            <person name="Dillon G.P."/>
            <person name="Holroyd N.E."/>
            <person name="LoVerde P.T."/>
            <person name="Lloyd C."/>
            <person name="McQuillan J."/>
            <person name="Oliveira G."/>
            <person name="Otto T.D."/>
            <person name="Parker-Manuel S.J."/>
            <person name="Quail M.A."/>
            <person name="Wilson R.A."/>
            <person name="Zerlotini A."/>
            <person name="Dunne D.W."/>
            <person name="Berriman M."/>
        </authorList>
    </citation>
    <scope>NUCLEOTIDE SEQUENCE [LARGE SCALE GENOMIC DNA]</scope>
    <source>
        <strain evidence="8">Puerto Rican</strain>
    </source>
</reference>
<feature type="compositionally biased region" description="Basic residues" evidence="6">
    <location>
        <begin position="31"/>
        <end position="44"/>
    </location>
</feature>
<feature type="region of interest" description="Disordered" evidence="6">
    <location>
        <begin position="1001"/>
        <end position="1027"/>
    </location>
</feature>
<feature type="repeat" description="WD" evidence="5">
    <location>
        <begin position="762"/>
        <end position="790"/>
    </location>
</feature>
<dbReference type="InterPro" id="IPR036322">
    <property type="entry name" value="WD40_repeat_dom_sf"/>
</dbReference>
<feature type="repeat" description="WD" evidence="5">
    <location>
        <begin position="648"/>
        <end position="689"/>
    </location>
</feature>
<dbReference type="InterPro" id="IPR001452">
    <property type="entry name" value="SH3_domain"/>
</dbReference>
<dbReference type="WBParaSite" id="Smp_333320.1">
    <property type="protein sequence ID" value="Smp_333320.1"/>
    <property type="gene ID" value="Smp_333320"/>
</dbReference>
<reference evidence="9" key="2">
    <citation type="submission" date="2019-11" db="UniProtKB">
        <authorList>
            <consortium name="WormBaseParasite"/>
        </authorList>
    </citation>
    <scope>IDENTIFICATION</scope>
    <source>
        <strain evidence="9">Puerto Rican</strain>
    </source>
</reference>
<dbReference type="InterPro" id="IPR036028">
    <property type="entry name" value="SH3-like_dom_sf"/>
</dbReference>
<feature type="compositionally biased region" description="Polar residues" evidence="6">
    <location>
        <begin position="1064"/>
        <end position="1083"/>
    </location>
</feature>
<evidence type="ECO:0000259" key="7">
    <source>
        <dbReference type="PROSITE" id="PS50002"/>
    </source>
</evidence>
<evidence type="ECO:0000256" key="1">
    <source>
        <dbReference type="ARBA" id="ARBA00022443"/>
    </source>
</evidence>
<proteinExistence type="predicted"/>
<evidence type="ECO:0000256" key="6">
    <source>
        <dbReference type="SAM" id="MobiDB-lite"/>
    </source>
</evidence>
<dbReference type="STRING" id="6183.A0A5K4FC79"/>
<dbReference type="AlphaFoldDB" id="A0A5K4FC79"/>
<keyword evidence="8" id="KW-1185">Reference proteome</keyword>
<dbReference type="Gene3D" id="2.130.10.10">
    <property type="entry name" value="YVTN repeat-like/Quinoprotein amine dehydrogenase"/>
    <property type="match status" value="1"/>
</dbReference>
<evidence type="ECO:0000256" key="2">
    <source>
        <dbReference type="ARBA" id="ARBA00022574"/>
    </source>
</evidence>
<evidence type="ECO:0000256" key="3">
    <source>
        <dbReference type="ARBA" id="ARBA00022737"/>
    </source>
</evidence>
<keyword evidence="1 4" id="KW-0728">SH3 domain</keyword>
<dbReference type="InterPro" id="IPR015943">
    <property type="entry name" value="WD40/YVTN_repeat-like_dom_sf"/>
</dbReference>
<evidence type="ECO:0000313" key="9">
    <source>
        <dbReference type="WBParaSite" id="Smp_333320.1"/>
    </source>
</evidence>
<evidence type="ECO:0000256" key="4">
    <source>
        <dbReference type="PROSITE-ProRule" id="PRU00192"/>
    </source>
</evidence>
<dbReference type="PROSITE" id="PS50082">
    <property type="entry name" value="WD_REPEATS_2"/>
    <property type="match status" value="3"/>
</dbReference>
<accession>A0A5K4FC79</accession>
<dbReference type="PRINTS" id="PR00452">
    <property type="entry name" value="SH3DOMAIN"/>
</dbReference>
<dbReference type="SMART" id="SM00320">
    <property type="entry name" value="WD40"/>
    <property type="match status" value="4"/>
</dbReference>
<dbReference type="InterPro" id="IPR001680">
    <property type="entry name" value="WD40_rpt"/>
</dbReference>
<organism evidence="8 9">
    <name type="scientific">Schistosoma mansoni</name>
    <name type="common">Blood fluke</name>
    <dbReference type="NCBI Taxonomy" id="6183"/>
    <lineage>
        <taxon>Eukaryota</taxon>
        <taxon>Metazoa</taxon>
        <taxon>Spiralia</taxon>
        <taxon>Lophotrochozoa</taxon>
        <taxon>Platyhelminthes</taxon>
        <taxon>Trematoda</taxon>
        <taxon>Digenea</taxon>
        <taxon>Strigeidida</taxon>
        <taxon>Schistosomatoidea</taxon>
        <taxon>Schistosomatidae</taxon>
        <taxon>Schistosoma</taxon>
    </lineage>
</organism>
<dbReference type="Proteomes" id="UP000008854">
    <property type="component" value="Unassembled WGS sequence"/>
</dbReference>
<keyword evidence="3" id="KW-0677">Repeat</keyword>
<dbReference type="SUPFAM" id="SSF50044">
    <property type="entry name" value="SH3-domain"/>
    <property type="match status" value="1"/>
</dbReference>
<dbReference type="SUPFAM" id="SSF50978">
    <property type="entry name" value="WD40 repeat-like"/>
    <property type="match status" value="1"/>
</dbReference>
<dbReference type="Pfam" id="PF00400">
    <property type="entry name" value="WD40"/>
    <property type="match status" value="4"/>
</dbReference>
<dbReference type="FunFam" id="2.30.30.40:FF:000072">
    <property type="entry name" value="Unconventional Myosin IB"/>
    <property type="match status" value="1"/>
</dbReference>
<sequence length="1112" mass="125545">MPKQKSGIKNESFEMGEMENGSHSHSDHSAKRATRRKINKKKPGSPKARFCERSIEANQGNGSQDGILEIIIYRTDRLKVGPSTRHLFVRIHIMDTEREDYIKCDEKISGPVEEHSAYVLPVKTKLVNTKYQDLLMPVWDEIIIINESFRTFASNKNVILFFEILDSTENIFGRCNNENVKTSCGRNIGSLMTAWAFLLLTNSNGQLNAGPRKQRLQLYEPIIKTSTYPLEKLGNLPVGKMSSLSVLQKHQLLTNASPNLSEYNAVESGYHLLSCWKSGSRYRVPYPSSLYVTIKETVRKTSLEKHSGDKMDSNQNISSQTKQSEIFVQPNINLGESALRNILLENENSALIAMSGNELNELQKSWTRKSHQPCRIPNILVGYGITTCIKTDDNFEFSLDMGTNKKYCASTKSSGAQCLAFSPDGKWLAVGVIRNKLLDNTTGTPTKSKTNKMDCSVLIYKFPFDNKRSQPNLELAGHSDIIYSVDWAKTPVIQNHNNKSTQKRSSKDFSSTKIFWILASGSADGTVRVWRLHFNQVYENFTNDDNFLSDPDTNIPVPSDASKSQFQVGQIINGLSHKKGILCNVLGHPNFVYSVAFKPLSKELALNDFQVLQTLVNQDHLLATACYDRVVRLWSIKHNETQLLQELNGVHQSHINSLTFDTDGSRIYSGDALGLIVIWKETNNEQRKQVKCQSKWIFEKKIEVRELEMCIINHLEFHPTLNLLLVHTRDNCPKMLDLRSNFITTRFHGALNNTELLRSCISPCGSFLFSGSEDQNVYVWNVNTGDKVACYQNLQLPGSVTSISYHPMDNVIAFAAVGPDSPIAIYAYNIKANQLTTLSQNINEEKLPVYEEELNNIEQPPDILASHVKFKQRDTERVLLAMSKLESVLNVSKPLARYPQNNLHELEWRPTFTVIDEVSDQQSTVDKLDSVKNAAIRTQTSDSTTNIFTALYDYQAQRSDELNFKRGDKLKILYKDTPRWWMAKLVTTGQQGFAPANYISEDIHGEDNDNSQQLASTNKPNPSNLSETHLKHLNLSEEQILNKVNDKSGSVKNNNLRLLDSGSIDDNINNSENPQTRQSNMGLSNIDIKPITLNSGSMKKRKSSARPLPTLN</sequence>
<dbReference type="GO" id="GO:0044458">
    <property type="term" value="P:motile cilium assembly"/>
    <property type="evidence" value="ECO:0007669"/>
    <property type="project" value="TreeGrafter"/>
</dbReference>
<dbReference type="SMART" id="SM00326">
    <property type="entry name" value="SH3"/>
    <property type="match status" value="1"/>
</dbReference>
<dbReference type="InterPro" id="IPR020472">
    <property type="entry name" value="WD40_PAC1"/>
</dbReference>
<dbReference type="InterPro" id="IPR019775">
    <property type="entry name" value="WD40_repeat_CS"/>
</dbReference>
<feature type="compositionally biased region" description="Polar residues" evidence="6">
    <location>
        <begin position="1010"/>
        <end position="1027"/>
    </location>
</feature>
<dbReference type="PANTHER" id="PTHR44499">
    <property type="entry name" value="JOUBERIN"/>
    <property type="match status" value="1"/>
</dbReference>
<dbReference type="PRINTS" id="PR00320">
    <property type="entry name" value="GPROTEINBRPT"/>
</dbReference>
<dbReference type="PROSITE" id="PS50002">
    <property type="entry name" value="SH3"/>
    <property type="match status" value="1"/>
</dbReference>
<feature type="region of interest" description="Disordered" evidence="6">
    <location>
        <begin position="1"/>
        <end position="51"/>
    </location>
</feature>
<feature type="repeat" description="WD" evidence="5">
    <location>
        <begin position="518"/>
        <end position="540"/>
    </location>
</feature>